<reference evidence="1 2" key="1">
    <citation type="submission" date="2016-07" db="EMBL/GenBank/DDBJ databases">
        <title>Draft genome sequence of Methyloligella halotolerans C2T (VKM B-2706T=CCUG 61687T=DSM 25045T), a halotolerant polyhydroxybutyrate accumulating methylotroph.</title>
        <authorList>
            <person name="Vasilenko O.V."/>
            <person name="Doronina N.V."/>
            <person name="Poroshina M.N."/>
            <person name="Tarlachkov S.V."/>
            <person name="Trotsenko Y.A."/>
        </authorList>
    </citation>
    <scope>NUCLEOTIDE SEQUENCE [LARGE SCALE GENOMIC DNA]</scope>
    <source>
        <strain evidence="1 2">VKM B-2706</strain>
    </source>
</reference>
<name>A0A1E2RV87_9HYPH</name>
<dbReference type="AlphaFoldDB" id="A0A1E2RV87"/>
<proteinExistence type="predicted"/>
<dbReference type="RefSeq" id="WP_342586700.1">
    <property type="nucleotide sequence ID" value="NZ_MASI01000011.1"/>
</dbReference>
<keyword evidence="2" id="KW-1185">Reference proteome</keyword>
<dbReference type="EMBL" id="MASI01000011">
    <property type="protein sequence ID" value="ODA66062.1"/>
    <property type="molecule type" value="Genomic_DNA"/>
</dbReference>
<gene>
    <name evidence="1" type="ORF">A7A08_03077</name>
</gene>
<dbReference type="Proteomes" id="UP000095087">
    <property type="component" value="Unassembled WGS sequence"/>
</dbReference>
<evidence type="ECO:0000313" key="1">
    <source>
        <dbReference type="EMBL" id="ODA66062.1"/>
    </source>
</evidence>
<protein>
    <submittedName>
        <fullName evidence="1">Uncharacterized protein</fullName>
    </submittedName>
</protein>
<organism evidence="1 2">
    <name type="scientific">Methyloligella halotolerans</name>
    <dbReference type="NCBI Taxonomy" id="1177755"/>
    <lineage>
        <taxon>Bacteria</taxon>
        <taxon>Pseudomonadati</taxon>
        <taxon>Pseudomonadota</taxon>
        <taxon>Alphaproteobacteria</taxon>
        <taxon>Hyphomicrobiales</taxon>
        <taxon>Hyphomicrobiaceae</taxon>
        <taxon>Methyloligella</taxon>
    </lineage>
</organism>
<comment type="caution">
    <text evidence="1">The sequence shown here is derived from an EMBL/GenBank/DDBJ whole genome shotgun (WGS) entry which is preliminary data.</text>
</comment>
<accession>A0A1E2RV87</accession>
<dbReference type="STRING" id="1177755.A7A08_03077"/>
<evidence type="ECO:0000313" key="2">
    <source>
        <dbReference type="Proteomes" id="UP000095087"/>
    </source>
</evidence>
<sequence length="164" mass="17276">MLAELPAGRLVEGADLLGEGITAQYAQILGEAEREASGEPRKVLRLGEGQERADARLQVIVEPGLEALLDPLAIRRQEMLAGDQLDAGLEGGLAALQARDLVALPDDAAMGREGDLRIGSVRQGLCPAGQLLGDNLARRVARSLAVNTLAPGVSVKRNPCNWPT</sequence>